<organism evidence="1 2">
    <name type="scientific">Mycena venus</name>
    <dbReference type="NCBI Taxonomy" id="2733690"/>
    <lineage>
        <taxon>Eukaryota</taxon>
        <taxon>Fungi</taxon>
        <taxon>Dikarya</taxon>
        <taxon>Basidiomycota</taxon>
        <taxon>Agaricomycotina</taxon>
        <taxon>Agaricomycetes</taxon>
        <taxon>Agaricomycetidae</taxon>
        <taxon>Agaricales</taxon>
        <taxon>Marasmiineae</taxon>
        <taxon>Mycenaceae</taxon>
        <taxon>Mycena</taxon>
    </lineage>
</organism>
<accession>A0A8H7CZQ8</accession>
<keyword evidence="2" id="KW-1185">Reference proteome</keyword>
<dbReference type="Proteomes" id="UP000620124">
    <property type="component" value="Unassembled WGS sequence"/>
</dbReference>
<name>A0A8H7CZQ8_9AGAR</name>
<dbReference type="OrthoDB" id="3204157at2759"/>
<comment type="caution">
    <text evidence="1">The sequence shown here is derived from an EMBL/GenBank/DDBJ whole genome shotgun (WGS) entry which is preliminary data.</text>
</comment>
<evidence type="ECO:0000313" key="1">
    <source>
        <dbReference type="EMBL" id="KAF7353906.1"/>
    </source>
</evidence>
<gene>
    <name evidence="1" type="ORF">MVEN_01076700</name>
</gene>
<proteinExistence type="predicted"/>
<protein>
    <submittedName>
        <fullName evidence="1">BTB domain-containing protein</fullName>
    </submittedName>
</protein>
<reference evidence="1" key="1">
    <citation type="submission" date="2020-05" db="EMBL/GenBank/DDBJ databases">
        <title>Mycena genomes resolve the evolution of fungal bioluminescence.</title>
        <authorList>
            <person name="Tsai I.J."/>
        </authorList>
    </citation>
    <scope>NUCLEOTIDE SEQUENCE</scope>
    <source>
        <strain evidence="1">CCC161011</strain>
    </source>
</reference>
<dbReference type="EMBL" id="JACAZI010000008">
    <property type="protein sequence ID" value="KAF7353906.1"/>
    <property type="molecule type" value="Genomic_DNA"/>
</dbReference>
<evidence type="ECO:0000313" key="2">
    <source>
        <dbReference type="Proteomes" id="UP000620124"/>
    </source>
</evidence>
<dbReference type="AlphaFoldDB" id="A0A8H7CZQ8"/>
<sequence>MPYPAPTDFDVVVGCLRLSHKYGVEYLRRRALVHFSSRFPTTLPQFDRYLYGREDGPKEYSWRFPESRNSRIRAILVAREVDAPWILPMAFYILAVNFERLGFAIFNGAIYNGVDIWLSAED</sequence>